<dbReference type="Pfam" id="PF07714">
    <property type="entry name" value="PK_Tyr_Ser-Thr"/>
    <property type="match status" value="1"/>
</dbReference>
<feature type="domain" description="Protein kinase" evidence="13">
    <location>
        <begin position="331"/>
        <end position="600"/>
    </location>
</feature>
<keyword evidence="2" id="KW-0597">Phosphoprotein</keyword>
<name>A0AAV6XPE8_9LAMI</name>
<dbReference type="InterPro" id="IPR013210">
    <property type="entry name" value="LRR_N_plant-typ"/>
</dbReference>
<keyword evidence="4 11" id="KW-0812">Transmembrane</keyword>
<dbReference type="GO" id="GO:0005524">
    <property type="term" value="F:ATP binding"/>
    <property type="evidence" value="ECO:0007669"/>
    <property type="project" value="InterPro"/>
</dbReference>
<dbReference type="SUPFAM" id="SSF56112">
    <property type="entry name" value="Protein kinase-like (PK-like)"/>
    <property type="match status" value="1"/>
</dbReference>
<dbReference type="InterPro" id="IPR032675">
    <property type="entry name" value="LRR_dom_sf"/>
</dbReference>
<gene>
    <name evidence="14" type="ORF">BUALT_Bualt06G0074600</name>
</gene>
<feature type="transmembrane region" description="Helical" evidence="11">
    <location>
        <begin position="250"/>
        <end position="276"/>
    </location>
</feature>
<keyword evidence="7 11" id="KW-1133">Transmembrane helix</keyword>
<reference evidence="14" key="1">
    <citation type="submission" date="2019-10" db="EMBL/GenBank/DDBJ databases">
        <authorList>
            <person name="Zhang R."/>
            <person name="Pan Y."/>
            <person name="Wang J."/>
            <person name="Ma R."/>
            <person name="Yu S."/>
        </authorList>
    </citation>
    <scope>NUCLEOTIDE SEQUENCE</scope>
    <source>
        <strain evidence="14">LA-IB0</strain>
        <tissue evidence="14">Leaf</tissue>
    </source>
</reference>
<dbReference type="Pfam" id="PF00560">
    <property type="entry name" value="LRR_1"/>
    <property type="match status" value="2"/>
</dbReference>
<evidence type="ECO:0000256" key="12">
    <source>
        <dbReference type="SAM" id="SignalP"/>
    </source>
</evidence>
<keyword evidence="8 11" id="KW-0472">Membrane</keyword>
<dbReference type="PANTHER" id="PTHR48010">
    <property type="entry name" value="OS05G0588300 PROTEIN"/>
    <property type="match status" value="1"/>
</dbReference>
<evidence type="ECO:0000256" key="10">
    <source>
        <dbReference type="ARBA" id="ARBA00038349"/>
    </source>
</evidence>
<dbReference type="Gene3D" id="3.80.10.10">
    <property type="entry name" value="Ribonuclease Inhibitor"/>
    <property type="match status" value="2"/>
</dbReference>
<evidence type="ECO:0000256" key="6">
    <source>
        <dbReference type="ARBA" id="ARBA00022737"/>
    </source>
</evidence>
<dbReference type="AlphaFoldDB" id="A0AAV6XPE8"/>
<dbReference type="SUPFAM" id="SSF52058">
    <property type="entry name" value="L domain-like"/>
    <property type="match status" value="1"/>
</dbReference>
<proteinExistence type="inferred from homology"/>
<comment type="caution">
    <text evidence="14">The sequence shown here is derived from an EMBL/GenBank/DDBJ whole genome shotgun (WGS) entry which is preliminary data.</text>
</comment>
<evidence type="ECO:0000256" key="4">
    <source>
        <dbReference type="ARBA" id="ARBA00022692"/>
    </source>
</evidence>
<accession>A0AAV6XPE8</accession>
<keyword evidence="5 12" id="KW-0732">Signal</keyword>
<dbReference type="InterPro" id="IPR001611">
    <property type="entry name" value="Leu-rich_rpt"/>
</dbReference>
<evidence type="ECO:0000256" key="11">
    <source>
        <dbReference type="SAM" id="Phobius"/>
    </source>
</evidence>
<evidence type="ECO:0000256" key="9">
    <source>
        <dbReference type="ARBA" id="ARBA00023170"/>
    </source>
</evidence>
<evidence type="ECO:0000256" key="5">
    <source>
        <dbReference type="ARBA" id="ARBA00022729"/>
    </source>
</evidence>
<evidence type="ECO:0000256" key="3">
    <source>
        <dbReference type="ARBA" id="ARBA00022614"/>
    </source>
</evidence>
<dbReference type="FunFam" id="3.80.10.10:FF:000731">
    <property type="entry name" value="Leucine-rich repeat receptor-like protein kinase"/>
    <property type="match status" value="1"/>
</dbReference>
<evidence type="ECO:0000256" key="2">
    <source>
        <dbReference type="ARBA" id="ARBA00022553"/>
    </source>
</evidence>
<dbReference type="Pfam" id="PF08263">
    <property type="entry name" value="LRRNT_2"/>
    <property type="match status" value="1"/>
</dbReference>
<comment type="subcellular location">
    <subcellularLocation>
        <location evidence="1">Membrane</location>
        <topology evidence="1">Single-pass membrane protein</topology>
    </subcellularLocation>
</comment>
<dbReference type="InterPro" id="IPR011009">
    <property type="entry name" value="Kinase-like_dom_sf"/>
</dbReference>
<dbReference type="InterPro" id="IPR001245">
    <property type="entry name" value="Ser-Thr/Tyr_kinase_cat_dom"/>
</dbReference>
<evidence type="ECO:0000313" key="14">
    <source>
        <dbReference type="EMBL" id="KAG8380993.1"/>
    </source>
</evidence>
<evidence type="ECO:0000256" key="8">
    <source>
        <dbReference type="ARBA" id="ARBA00023136"/>
    </source>
</evidence>
<organism evidence="14 15">
    <name type="scientific">Buddleja alternifolia</name>
    <dbReference type="NCBI Taxonomy" id="168488"/>
    <lineage>
        <taxon>Eukaryota</taxon>
        <taxon>Viridiplantae</taxon>
        <taxon>Streptophyta</taxon>
        <taxon>Embryophyta</taxon>
        <taxon>Tracheophyta</taxon>
        <taxon>Spermatophyta</taxon>
        <taxon>Magnoliopsida</taxon>
        <taxon>eudicotyledons</taxon>
        <taxon>Gunneridae</taxon>
        <taxon>Pentapetalae</taxon>
        <taxon>asterids</taxon>
        <taxon>lamiids</taxon>
        <taxon>Lamiales</taxon>
        <taxon>Scrophulariaceae</taxon>
        <taxon>Buddlejeae</taxon>
        <taxon>Buddleja</taxon>
    </lineage>
</organism>
<protein>
    <recommendedName>
        <fullName evidence="13">Protein kinase domain-containing protein</fullName>
    </recommendedName>
</protein>
<feature type="signal peptide" evidence="12">
    <location>
        <begin position="1"/>
        <end position="21"/>
    </location>
</feature>
<dbReference type="Pfam" id="PF13855">
    <property type="entry name" value="LRR_8"/>
    <property type="match status" value="1"/>
</dbReference>
<keyword evidence="9" id="KW-0675">Receptor</keyword>
<evidence type="ECO:0000313" key="15">
    <source>
        <dbReference type="Proteomes" id="UP000826271"/>
    </source>
</evidence>
<keyword evidence="3" id="KW-0433">Leucine-rich repeat</keyword>
<sequence>MELSAFTSLFFLLALFPWIISSDLNSEKSALLEFANALSHMHIRKLNWDPATQICTSWIGITCTKDGTKVIEIHLPNTMLYGSIPSSTIGKLSALTVLSLRSNYLHGKLPSDIFSIPSLQFLYLQNNNFSGEIPNNFPLLPPRVSVIDLSFNSLTGEFPSSFTKLKRLSMLKLEFNSIYGVIPINLDIPSLVLLNLSFNSLNGEIPLSLRKFSIASFIGNARLCGPPMNYCSSTHGNPSVSRIAEKSRKLSLISIIGIAIGGVFLLMILLVLAIVLKKKCRVGDSVIKANGGKDDNLKSEDFGSGVQGGEKTKLVAFEGCSFSFDFEDLLRASAEVLGKGIFGTSYKATLDEAKTVVVKRLKKEYGIGKKEFEQYIEIVNKVGRHRNVVPMIAYYCSKEEKFLVYEYLPANLSAALHGNTGVERTPLDWNARISVALGAARGIAHIHSAKLTHGNIKSSNILITETLEGRVSEFGLSPLMPSYTHVKCRVPICQAPEIMETRKASQKSDVFNFGVILLELLTGKSPIQCSKNGDMVDLPTWVQSVVWEEWTVEVFDVQLMRYPNVEEEMVQMLQIGLSCVAKEPDMRPTMDEAVSMIEGVRDLEVETRTSSEDD</sequence>
<dbReference type="PROSITE" id="PS50011">
    <property type="entry name" value="PROTEIN_KINASE_DOM"/>
    <property type="match status" value="1"/>
</dbReference>
<evidence type="ECO:0000256" key="1">
    <source>
        <dbReference type="ARBA" id="ARBA00004167"/>
    </source>
</evidence>
<keyword evidence="15" id="KW-1185">Reference proteome</keyword>
<comment type="similarity">
    <text evidence="10">Belongs to the protein kinase superfamily.</text>
</comment>
<evidence type="ECO:0000259" key="13">
    <source>
        <dbReference type="PROSITE" id="PS50011"/>
    </source>
</evidence>
<dbReference type="FunFam" id="1.10.510.10:FF:000095">
    <property type="entry name" value="protein STRUBBELIG-RECEPTOR FAMILY 8"/>
    <property type="match status" value="1"/>
</dbReference>
<dbReference type="Proteomes" id="UP000826271">
    <property type="component" value="Unassembled WGS sequence"/>
</dbReference>
<evidence type="ECO:0000256" key="7">
    <source>
        <dbReference type="ARBA" id="ARBA00022989"/>
    </source>
</evidence>
<dbReference type="InterPro" id="IPR050994">
    <property type="entry name" value="At_inactive_RLKs"/>
</dbReference>
<dbReference type="EMBL" id="WHWC01000006">
    <property type="protein sequence ID" value="KAG8380993.1"/>
    <property type="molecule type" value="Genomic_DNA"/>
</dbReference>
<keyword evidence="6" id="KW-0677">Repeat</keyword>
<dbReference type="PANTHER" id="PTHR48010:SF71">
    <property type="entry name" value="PROTEIN KINASE DOMAIN-CONTAINING PROTEIN"/>
    <property type="match status" value="1"/>
</dbReference>
<dbReference type="GO" id="GO:0004672">
    <property type="term" value="F:protein kinase activity"/>
    <property type="evidence" value="ECO:0007669"/>
    <property type="project" value="InterPro"/>
</dbReference>
<dbReference type="GO" id="GO:0016020">
    <property type="term" value="C:membrane"/>
    <property type="evidence" value="ECO:0007669"/>
    <property type="project" value="UniProtKB-SubCell"/>
</dbReference>
<feature type="chain" id="PRO_5043798409" description="Protein kinase domain-containing protein" evidence="12">
    <location>
        <begin position="22"/>
        <end position="614"/>
    </location>
</feature>
<dbReference type="Gene3D" id="3.30.200.20">
    <property type="entry name" value="Phosphorylase Kinase, domain 1"/>
    <property type="match status" value="1"/>
</dbReference>
<dbReference type="FunFam" id="3.80.10.10:FF:000129">
    <property type="entry name" value="Leucine-rich repeat receptor-like kinase"/>
    <property type="match status" value="1"/>
</dbReference>
<dbReference type="InterPro" id="IPR000719">
    <property type="entry name" value="Prot_kinase_dom"/>
</dbReference>
<dbReference type="Gene3D" id="1.10.510.10">
    <property type="entry name" value="Transferase(Phosphotransferase) domain 1"/>
    <property type="match status" value="1"/>
</dbReference>